<dbReference type="EMBL" id="WTYJ01000001">
    <property type="protein sequence ID" value="MXO99062.1"/>
    <property type="molecule type" value="Genomic_DNA"/>
</dbReference>
<evidence type="ECO:0000256" key="1">
    <source>
        <dbReference type="SAM" id="SignalP"/>
    </source>
</evidence>
<keyword evidence="3" id="KW-1185">Reference proteome</keyword>
<feature type="signal peptide" evidence="1">
    <location>
        <begin position="1"/>
        <end position="20"/>
    </location>
</feature>
<name>A0A6I4TT56_9SPHN</name>
<accession>A0A6I4TT56</accession>
<dbReference type="Proteomes" id="UP000469430">
    <property type="component" value="Unassembled WGS sequence"/>
</dbReference>
<reference evidence="2 3" key="1">
    <citation type="submission" date="2019-12" db="EMBL/GenBank/DDBJ databases">
        <title>Genomic-based taxomic classification of the family Erythrobacteraceae.</title>
        <authorList>
            <person name="Xu L."/>
        </authorList>
    </citation>
    <scope>NUCLEOTIDE SEQUENCE [LARGE SCALE GENOMIC DNA]</scope>
    <source>
        <strain evidence="2 3">S36</strain>
    </source>
</reference>
<evidence type="ECO:0000313" key="2">
    <source>
        <dbReference type="EMBL" id="MXO99062.1"/>
    </source>
</evidence>
<keyword evidence="1" id="KW-0732">Signal</keyword>
<sequence length="115" mass="12220">MRGYLVGAVLSLAIVQPAQAQAVDSNSDLRCAVWATITSSLLEDPSGRATMSFAIGWFAGHYEAATGKSLEQGMTPAYVNSIGDMQVLHAECLPRADELWERFTALGTSLQAAGE</sequence>
<gene>
    <name evidence="2" type="ORF">GRI97_08685</name>
</gene>
<evidence type="ECO:0000313" key="3">
    <source>
        <dbReference type="Proteomes" id="UP000469430"/>
    </source>
</evidence>
<comment type="caution">
    <text evidence="2">The sequence shown here is derived from an EMBL/GenBank/DDBJ whole genome shotgun (WGS) entry which is preliminary data.</text>
</comment>
<evidence type="ECO:0008006" key="4">
    <source>
        <dbReference type="Google" id="ProtNLM"/>
    </source>
</evidence>
<proteinExistence type="predicted"/>
<dbReference type="AlphaFoldDB" id="A0A6I4TT56"/>
<dbReference type="RefSeq" id="WP_161390642.1">
    <property type="nucleotide sequence ID" value="NZ_JBHSCP010000001.1"/>
</dbReference>
<protein>
    <recommendedName>
        <fullName evidence="4">HdeA/HdeB family protein</fullName>
    </recommendedName>
</protein>
<feature type="chain" id="PRO_5026254822" description="HdeA/HdeB family protein" evidence="1">
    <location>
        <begin position="21"/>
        <end position="115"/>
    </location>
</feature>
<organism evidence="2 3">
    <name type="scientific">Croceibacterium xixiisoli</name>
    <dbReference type="NCBI Taxonomy" id="1476466"/>
    <lineage>
        <taxon>Bacteria</taxon>
        <taxon>Pseudomonadati</taxon>
        <taxon>Pseudomonadota</taxon>
        <taxon>Alphaproteobacteria</taxon>
        <taxon>Sphingomonadales</taxon>
        <taxon>Erythrobacteraceae</taxon>
        <taxon>Croceibacterium</taxon>
    </lineage>
</organism>